<gene>
    <name evidence="1" type="ORF">psyc5s11_08010</name>
</gene>
<organism evidence="1 2">
    <name type="scientific">Clostridium gelidum</name>
    <dbReference type="NCBI Taxonomy" id="704125"/>
    <lineage>
        <taxon>Bacteria</taxon>
        <taxon>Bacillati</taxon>
        <taxon>Bacillota</taxon>
        <taxon>Clostridia</taxon>
        <taxon>Eubacteriales</taxon>
        <taxon>Clostridiaceae</taxon>
        <taxon>Clostridium</taxon>
    </lineage>
</organism>
<accession>A0ABM7T0N7</accession>
<reference evidence="2" key="1">
    <citation type="submission" date="2021-07" db="EMBL/GenBank/DDBJ databases">
        <title>Complete genome sequencing of a Clostridium isolate.</title>
        <authorList>
            <person name="Ueki A."/>
            <person name="Tonouchi A."/>
        </authorList>
    </citation>
    <scope>NUCLEOTIDE SEQUENCE [LARGE SCALE GENOMIC DNA]</scope>
    <source>
        <strain evidence="2">C5S11</strain>
    </source>
</reference>
<sequence length="337" mass="40552">MPYYNSILKKPSLKYAHGYTCLDHACLYYTAIKEEKEWINYIDDLIETGDIINSQNVERAKVQVINECNGMEKITIEREKIVRFVTENRISYFAMGKVDEISQITYKDIEVWLNNIKRKNIFYKIRFNEKRDIQEQVKAIIQKDKLAKKIKISECISDTDMVLHINEIEDKKCTIDLYFKINNILSIEESINKTFILCYLQYLCKKYFYTDTYVKEKYFTYSERYIVITLIDINVDSSNNIANKLRRCLEKKNTVKELFYYKKLFYKYIKEWSLQDESNEDLINKFYNYVLYDIPIFDLKNVLELADVIDERIFVHLDYITHQPIKIVIKNAKRSKK</sequence>
<dbReference type="EMBL" id="AP024849">
    <property type="protein sequence ID" value="BCZ44734.1"/>
    <property type="molecule type" value="Genomic_DNA"/>
</dbReference>
<protein>
    <submittedName>
        <fullName evidence="1">Uncharacterized protein</fullName>
    </submittedName>
</protein>
<evidence type="ECO:0000313" key="2">
    <source>
        <dbReference type="Proteomes" id="UP000824633"/>
    </source>
</evidence>
<dbReference type="RefSeq" id="WP_224036392.1">
    <property type="nucleotide sequence ID" value="NZ_AP024849.1"/>
</dbReference>
<evidence type="ECO:0000313" key="1">
    <source>
        <dbReference type="EMBL" id="BCZ44734.1"/>
    </source>
</evidence>
<name>A0ABM7T0N7_9CLOT</name>
<proteinExistence type="predicted"/>
<keyword evidence="2" id="KW-1185">Reference proteome</keyword>
<dbReference type="Proteomes" id="UP000824633">
    <property type="component" value="Chromosome"/>
</dbReference>